<name>A0ABU6VN10_9FABA</name>
<protein>
    <submittedName>
        <fullName evidence="2">Uncharacterized protein</fullName>
    </submittedName>
</protein>
<accession>A0ABU6VN10</accession>
<dbReference type="Proteomes" id="UP001341840">
    <property type="component" value="Unassembled WGS sequence"/>
</dbReference>
<feature type="transmembrane region" description="Helical" evidence="1">
    <location>
        <begin position="92"/>
        <end position="113"/>
    </location>
</feature>
<keyword evidence="3" id="KW-1185">Reference proteome</keyword>
<evidence type="ECO:0000313" key="3">
    <source>
        <dbReference type="Proteomes" id="UP001341840"/>
    </source>
</evidence>
<evidence type="ECO:0000313" key="2">
    <source>
        <dbReference type="EMBL" id="MED6174058.1"/>
    </source>
</evidence>
<evidence type="ECO:0000256" key="1">
    <source>
        <dbReference type="SAM" id="Phobius"/>
    </source>
</evidence>
<gene>
    <name evidence="2" type="ORF">PIB30_065273</name>
</gene>
<comment type="caution">
    <text evidence="2">The sequence shown here is derived from an EMBL/GenBank/DDBJ whole genome shotgun (WGS) entry which is preliminary data.</text>
</comment>
<proteinExistence type="predicted"/>
<reference evidence="2 3" key="1">
    <citation type="journal article" date="2023" name="Plants (Basel)">
        <title>Bridging the Gap: Combining Genomics and Transcriptomics Approaches to Understand Stylosanthes scabra, an Orphan Legume from the Brazilian Caatinga.</title>
        <authorList>
            <person name="Ferreira-Neto J.R.C."/>
            <person name="da Silva M.D."/>
            <person name="Binneck E."/>
            <person name="de Melo N.F."/>
            <person name="da Silva R.H."/>
            <person name="de Melo A.L.T.M."/>
            <person name="Pandolfi V."/>
            <person name="Bustamante F.O."/>
            <person name="Brasileiro-Vidal A.C."/>
            <person name="Benko-Iseppon A.M."/>
        </authorList>
    </citation>
    <scope>NUCLEOTIDE SEQUENCE [LARGE SCALE GENOMIC DNA]</scope>
    <source>
        <tissue evidence="2">Leaves</tissue>
    </source>
</reference>
<dbReference type="EMBL" id="JASCZI010151683">
    <property type="protein sequence ID" value="MED6174058.1"/>
    <property type="molecule type" value="Genomic_DNA"/>
</dbReference>
<keyword evidence="1" id="KW-0472">Membrane</keyword>
<keyword evidence="1" id="KW-1133">Transmembrane helix</keyword>
<keyword evidence="1" id="KW-0812">Transmembrane</keyword>
<sequence>MIRPEKSRISFLFGPVQVQKSSGRRLPTSLKVASIKTLTLALSLCTPPPPSGHAAFSSCVHVPSKSQPTNGEHHVVKDYDVVKRGVDKAGTIYVLLLNRGVSVALVVVVMISGNGDGSGEVKLLVGDGDGR</sequence>
<organism evidence="2 3">
    <name type="scientific">Stylosanthes scabra</name>
    <dbReference type="NCBI Taxonomy" id="79078"/>
    <lineage>
        <taxon>Eukaryota</taxon>
        <taxon>Viridiplantae</taxon>
        <taxon>Streptophyta</taxon>
        <taxon>Embryophyta</taxon>
        <taxon>Tracheophyta</taxon>
        <taxon>Spermatophyta</taxon>
        <taxon>Magnoliopsida</taxon>
        <taxon>eudicotyledons</taxon>
        <taxon>Gunneridae</taxon>
        <taxon>Pentapetalae</taxon>
        <taxon>rosids</taxon>
        <taxon>fabids</taxon>
        <taxon>Fabales</taxon>
        <taxon>Fabaceae</taxon>
        <taxon>Papilionoideae</taxon>
        <taxon>50 kb inversion clade</taxon>
        <taxon>dalbergioids sensu lato</taxon>
        <taxon>Dalbergieae</taxon>
        <taxon>Pterocarpus clade</taxon>
        <taxon>Stylosanthes</taxon>
    </lineage>
</organism>